<dbReference type="InterPro" id="IPR017866">
    <property type="entry name" value="Succ-CoA_synthase_bsu_CS"/>
</dbReference>
<dbReference type="SUPFAM" id="SSF52210">
    <property type="entry name" value="Succinyl-CoA synthetase domains"/>
    <property type="match status" value="2"/>
</dbReference>
<reference evidence="4" key="1">
    <citation type="submission" date="2022-11" db="EMBL/GenBank/DDBJ databases">
        <authorList>
            <person name="Petersen C."/>
        </authorList>
    </citation>
    <scope>NUCLEOTIDE SEQUENCE</scope>
    <source>
        <strain evidence="4">IBT 21917</strain>
    </source>
</reference>
<protein>
    <recommendedName>
        <fullName evidence="3">CoA-binding domain-containing protein</fullName>
    </recommendedName>
</protein>
<dbReference type="InterPro" id="IPR003781">
    <property type="entry name" value="CoA-bd"/>
</dbReference>
<dbReference type="Gene3D" id="3.40.50.261">
    <property type="entry name" value="Succinyl-CoA synthetase domains"/>
    <property type="match status" value="2"/>
</dbReference>
<evidence type="ECO:0000313" key="4">
    <source>
        <dbReference type="EMBL" id="KAJ5180663.1"/>
    </source>
</evidence>
<dbReference type="SUPFAM" id="SSF51735">
    <property type="entry name" value="NAD(P)-binding Rossmann-fold domains"/>
    <property type="match status" value="1"/>
</dbReference>
<dbReference type="InterPro" id="IPR005811">
    <property type="entry name" value="SUCC_ACL_C"/>
</dbReference>
<dbReference type="GO" id="GO:0005739">
    <property type="term" value="C:mitochondrion"/>
    <property type="evidence" value="ECO:0007669"/>
    <property type="project" value="TreeGrafter"/>
</dbReference>
<dbReference type="Pfam" id="PF02629">
    <property type="entry name" value="CoA_binding"/>
    <property type="match status" value="1"/>
</dbReference>
<dbReference type="Gene3D" id="3.30.470.20">
    <property type="entry name" value="ATP-grasp fold, B domain"/>
    <property type="match status" value="1"/>
</dbReference>
<dbReference type="PANTHER" id="PTHR11117:SF6">
    <property type="entry name" value="SYNTHETASE SUBUNIT ALPHA, PUTATIVE (AFU_ORTHOLOGUE AFUA_1G10830)-RELATED"/>
    <property type="match status" value="1"/>
</dbReference>
<dbReference type="Pfam" id="PF00549">
    <property type="entry name" value="Ligase_CoA"/>
    <property type="match status" value="2"/>
</dbReference>
<dbReference type="GO" id="GO:0004776">
    <property type="term" value="F:succinate-CoA ligase (GDP-forming) activity"/>
    <property type="evidence" value="ECO:0007669"/>
    <property type="project" value="TreeGrafter"/>
</dbReference>
<dbReference type="GO" id="GO:0000166">
    <property type="term" value="F:nucleotide binding"/>
    <property type="evidence" value="ECO:0007669"/>
    <property type="project" value="UniProtKB-KW"/>
</dbReference>
<dbReference type="EMBL" id="JAPQKO010000002">
    <property type="protein sequence ID" value="KAJ5180663.1"/>
    <property type="molecule type" value="Genomic_DNA"/>
</dbReference>
<reference evidence="4" key="2">
    <citation type="journal article" date="2023" name="IMA Fungus">
        <title>Comparative genomic study of the Penicillium genus elucidates a diverse pangenome and 15 lateral gene transfer events.</title>
        <authorList>
            <person name="Petersen C."/>
            <person name="Sorensen T."/>
            <person name="Nielsen M.R."/>
            <person name="Sondergaard T.E."/>
            <person name="Sorensen J.L."/>
            <person name="Fitzpatrick D.A."/>
            <person name="Frisvad J.C."/>
            <person name="Nielsen K.L."/>
        </authorList>
    </citation>
    <scope>NUCLEOTIDE SEQUENCE</scope>
    <source>
        <strain evidence="4">IBT 21917</strain>
    </source>
</reference>
<sequence length="917" mass="98471">MTLYSLPRRAPRTGLRWSRRFATSPRSASYADTLPNLKIGADTKVLFQGFTGRQATANVKESLEWGTRIVGGVKPGVEGEHLELPVFPSVKVAQEKAKPDASAIYVPGNQTTKAIEEAIEAEIPLVVAVAEHVPIHDILRIHSMLQTQSKTRLVGANCPGIISAIGKCRIGFQPLSCFAPGNVGVVAKSGTLSYETVASITRAGLGQSLCISMGGDVLAGTNFVDALQIFEHDDDTQGIILVGEIGGTAEMDAAEWIRDYRQRTSNPKPIMALVGGLEAPPGRIMGHAGAWAAPGEPDAHTKYRALERAGAVMVNHPEKFGVGMRTLLGDKVVRPSSSFTAGVNSQRRGFHTMRRATLASGSNSHQKRNLYIKPSQAFDILKEKSIACQEAPSASDFAVSISVDRTALSPCIIASPTAESDPSESQRFPFSYAQRTLEEGPLITEVASHLGLPASAHGKLASLAQALWEIFQEKEAFVLETRVGALPDGKLEVRGARFGFDDAAFRSSGRQEDIHRLRNTAEEVPEEVEAEKDGIVYVKLQGEGSIGTLVNGAGLAMNTVDALTIHGGKCANFLDTGGKATSETVKSSFRVICSDSRVNAIFVNIFGGLTRCDMIAEGIIMAFRDLDMKVPVVVRLRGTNEELGQKMIAESGLPLHAFDGFEDAAKKPRHFPTIAQGYFSADAITYDLHFIPYPLLISSLLLTLRFLYSQPPRRHAKVTPPRAMADPSSELQSSLRGLSLGEKGPVRDIPRPVVEKIATKTSSASASKPKKPAKKPVADSWEDEASGSSDDEAPTPRTEASPSVLSPTLSAEGPLDPPPTPISPLTSNPWAAAGATPAAAGQSSAAGERRRPEKQTAVAGRLIAGALGIRAPKRTEEQRAYDRSVKEQEIKRRNREREEAAKAKEAEEKLKASVWTD</sequence>
<dbReference type="OrthoDB" id="1664372at2759"/>
<dbReference type="Proteomes" id="UP001146351">
    <property type="component" value="Unassembled WGS sequence"/>
</dbReference>
<dbReference type="InterPro" id="IPR036291">
    <property type="entry name" value="NAD(P)-bd_dom_sf"/>
</dbReference>
<dbReference type="FunFam" id="3.40.50.261:FF:000001">
    <property type="entry name" value="Succinate--CoA ligase [ADP-forming] subunit beta"/>
    <property type="match status" value="1"/>
</dbReference>
<dbReference type="InterPro" id="IPR016102">
    <property type="entry name" value="Succinyl-CoA_synth-like"/>
</dbReference>
<dbReference type="GO" id="GO:0006099">
    <property type="term" value="P:tricarboxylic acid cycle"/>
    <property type="evidence" value="ECO:0007669"/>
    <property type="project" value="TreeGrafter"/>
</dbReference>
<keyword evidence="1" id="KW-0547">Nucleotide-binding</keyword>
<feature type="compositionally biased region" description="Polar residues" evidence="2">
    <location>
        <begin position="798"/>
        <end position="809"/>
    </location>
</feature>
<feature type="compositionally biased region" description="Low complexity" evidence="2">
    <location>
        <begin position="823"/>
        <end position="846"/>
    </location>
</feature>
<dbReference type="AlphaFoldDB" id="A0A9W9IM22"/>
<name>A0A9W9IM22_9EURO</name>
<dbReference type="PANTHER" id="PTHR11117">
    <property type="entry name" value="SUCCINYL-COA LIGASE SUBUNIT ALPHA"/>
    <property type="match status" value="1"/>
</dbReference>
<organism evidence="4 5">
    <name type="scientific">Penicillium capsulatum</name>
    <dbReference type="NCBI Taxonomy" id="69766"/>
    <lineage>
        <taxon>Eukaryota</taxon>
        <taxon>Fungi</taxon>
        <taxon>Dikarya</taxon>
        <taxon>Ascomycota</taxon>
        <taxon>Pezizomycotina</taxon>
        <taxon>Eurotiomycetes</taxon>
        <taxon>Eurotiomycetidae</taxon>
        <taxon>Eurotiales</taxon>
        <taxon>Aspergillaceae</taxon>
        <taxon>Penicillium</taxon>
    </lineage>
</organism>
<evidence type="ECO:0000256" key="2">
    <source>
        <dbReference type="SAM" id="MobiDB-lite"/>
    </source>
</evidence>
<comment type="caution">
    <text evidence="4">The sequence shown here is derived from an EMBL/GenBank/DDBJ whole genome shotgun (WGS) entry which is preliminary data.</text>
</comment>
<dbReference type="FunFam" id="3.40.50.261:FF:000017">
    <property type="entry name" value="Succinyl-CoA synthetase subunit alpha"/>
    <property type="match status" value="1"/>
</dbReference>
<evidence type="ECO:0000256" key="1">
    <source>
        <dbReference type="ARBA" id="ARBA00022741"/>
    </source>
</evidence>
<feature type="domain" description="CoA-binding" evidence="3">
    <location>
        <begin position="38"/>
        <end position="133"/>
    </location>
</feature>
<proteinExistence type="predicted"/>
<dbReference type="GO" id="GO:0009361">
    <property type="term" value="C:succinate-CoA ligase complex (ADP-forming)"/>
    <property type="evidence" value="ECO:0007669"/>
    <property type="project" value="TreeGrafter"/>
</dbReference>
<feature type="compositionally biased region" description="Basic and acidic residues" evidence="2">
    <location>
        <begin position="744"/>
        <end position="758"/>
    </location>
</feature>
<evidence type="ECO:0000313" key="5">
    <source>
        <dbReference type="Proteomes" id="UP001146351"/>
    </source>
</evidence>
<dbReference type="FunFam" id="3.40.50.720:FF:000340">
    <property type="entry name" value="Succinyl-CoA synthetase subunit alpha"/>
    <property type="match status" value="1"/>
</dbReference>
<gene>
    <name evidence="4" type="ORF">N7492_003873</name>
</gene>
<feature type="compositionally biased region" description="Acidic residues" evidence="2">
    <location>
        <begin position="780"/>
        <end position="793"/>
    </location>
</feature>
<feature type="compositionally biased region" description="Basic and acidic residues" evidence="2">
    <location>
        <begin position="873"/>
        <end position="911"/>
    </location>
</feature>
<accession>A0A9W9IM22</accession>
<evidence type="ECO:0000259" key="3">
    <source>
        <dbReference type="SMART" id="SM00881"/>
    </source>
</evidence>
<feature type="region of interest" description="Disordered" evidence="2">
    <location>
        <begin position="713"/>
        <end position="917"/>
    </location>
</feature>
<dbReference type="PRINTS" id="PR01798">
    <property type="entry name" value="SCOASYNTHASE"/>
</dbReference>
<dbReference type="Gene3D" id="3.40.50.720">
    <property type="entry name" value="NAD(P)-binding Rossmann-like Domain"/>
    <property type="match status" value="1"/>
</dbReference>
<dbReference type="PROSITE" id="PS01217">
    <property type="entry name" value="SUCCINYL_COA_LIG_3"/>
    <property type="match status" value="1"/>
</dbReference>
<dbReference type="GO" id="GO:0004775">
    <property type="term" value="F:succinate-CoA ligase (ADP-forming) activity"/>
    <property type="evidence" value="ECO:0007669"/>
    <property type="project" value="TreeGrafter"/>
</dbReference>
<dbReference type="SMART" id="SM00881">
    <property type="entry name" value="CoA_binding"/>
    <property type="match status" value="1"/>
</dbReference>
<keyword evidence="5" id="KW-1185">Reference proteome</keyword>